<feature type="transmembrane region" description="Helical" evidence="1">
    <location>
        <begin position="46"/>
        <end position="65"/>
    </location>
</feature>
<sequence length="244" mass="25220">MSLREAWHTISPPPDSDHGPLPPMLVLLTVGTGLVDAFSYLALGHVFVANMTGNVLFLGFALAGVGEFDVWRSLLGLAAFTAGAVLSARTMRRFAPHRGRMALLAMLVQVPVTVAAAIVGLAAAHPYTGVPAAVLIGVLAAALGFQNAAVRALGVPDLTTTVLTRTLTAIAAESRWAGGPGGRSGRRMVSILSMFAGAFAGALLVDRGHPDWVLVVASIVLAFVAVTAVRAARSTQRWASAHVA</sequence>
<comment type="caution">
    <text evidence="2">The sequence shown here is derived from an EMBL/GenBank/DDBJ whole genome shotgun (WGS) entry which is preliminary data.</text>
</comment>
<dbReference type="EMBL" id="JBHSAY010000020">
    <property type="protein sequence ID" value="MFC4135102.1"/>
    <property type="molecule type" value="Genomic_DNA"/>
</dbReference>
<dbReference type="PANTHER" id="PTHR37314:SF4">
    <property type="entry name" value="UPF0700 TRANSMEMBRANE PROTEIN YOAK"/>
    <property type="match status" value="1"/>
</dbReference>
<evidence type="ECO:0000256" key="1">
    <source>
        <dbReference type="SAM" id="Phobius"/>
    </source>
</evidence>
<organism evidence="2 3">
    <name type="scientific">Hamadaea flava</name>
    <dbReference type="NCBI Taxonomy" id="1742688"/>
    <lineage>
        <taxon>Bacteria</taxon>
        <taxon>Bacillati</taxon>
        <taxon>Actinomycetota</taxon>
        <taxon>Actinomycetes</taxon>
        <taxon>Micromonosporales</taxon>
        <taxon>Micromonosporaceae</taxon>
        <taxon>Hamadaea</taxon>
    </lineage>
</organism>
<keyword evidence="1" id="KW-0812">Transmembrane</keyword>
<keyword evidence="3" id="KW-1185">Reference proteome</keyword>
<proteinExistence type="predicted"/>
<evidence type="ECO:0000313" key="3">
    <source>
        <dbReference type="Proteomes" id="UP001595816"/>
    </source>
</evidence>
<feature type="transmembrane region" description="Helical" evidence="1">
    <location>
        <begin position="71"/>
        <end position="89"/>
    </location>
</feature>
<accession>A0ABV8LXJ1</accession>
<dbReference type="InterPro" id="IPR010699">
    <property type="entry name" value="DUF1275"/>
</dbReference>
<feature type="transmembrane region" description="Helical" evidence="1">
    <location>
        <begin position="101"/>
        <end position="124"/>
    </location>
</feature>
<keyword evidence="1" id="KW-1133">Transmembrane helix</keyword>
<name>A0ABV8LXJ1_9ACTN</name>
<dbReference type="Pfam" id="PF06912">
    <property type="entry name" value="DUF1275"/>
    <property type="match status" value="1"/>
</dbReference>
<feature type="transmembrane region" description="Helical" evidence="1">
    <location>
        <begin position="20"/>
        <end position="39"/>
    </location>
</feature>
<gene>
    <name evidence="2" type="ORF">ACFOZ4_31205</name>
</gene>
<feature type="transmembrane region" description="Helical" evidence="1">
    <location>
        <begin position="212"/>
        <end position="232"/>
    </location>
</feature>
<evidence type="ECO:0000313" key="2">
    <source>
        <dbReference type="EMBL" id="MFC4135102.1"/>
    </source>
</evidence>
<keyword evidence="1" id="KW-0472">Membrane</keyword>
<feature type="transmembrane region" description="Helical" evidence="1">
    <location>
        <begin position="130"/>
        <end position="150"/>
    </location>
</feature>
<protein>
    <submittedName>
        <fullName evidence="2">YoaK family protein</fullName>
    </submittedName>
</protein>
<reference evidence="3" key="1">
    <citation type="journal article" date="2019" name="Int. J. Syst. Evol. Microbiol.">
        <title>The Global Catalogue of Microorganisms (GCM) 10K type strain sequencing project: providing services to taxonomists for standard genome sequencing and annotation.</title>
        <authorList>
            <consortium name="The Broad Institute Genomics Platform"/>
            <consortium name="The Broad Institute Genome Sequencing Center for Infectious Disease"/>
            <person name="Wu L."/>
            <person name="Ma J."/>
        </authorList>
    </citation>
    <scope>NUCLEOTIDE SEQUENCE [LARGE SCALE GENOMIC DNA]</scope>
    <source>
        <strain evidence="3">CGMCC 4.7289</strain>
    </source>
</reference>
<dbReference type="RefSeq" id="WP_253762974.1">
    <property type="nucleotide sequence ID" value="NZ_JAMZDZ010000001.1"/>
</dbReference>
<dbReference type="Proteomes" id="UP001595816">
    <property type="component" value="Unassembled WGS sequence"/>
</dbReference>
<dbReference type="PANTHER" id="PTHR37314">
    <property type="entry name" value="SLR0142 PROTEIN"/>
    <property type="match status" value="1"/>
</dbReference>
<feature type="transmembrane region" description="Helical" evidence="1">
    <location>
        <begin position="188"/>
        <end position="206"/>
    </location>
</feature>